<feature type="domain" description="Coenzyme PQQ synthesis protein F-like C-terminal lobe" evidence="16">
    <location>
        <begin position="648"/>
        <end position="732"/>
    </location>
</feature>
<evidence type="ECO:0000256" key="12">
    <source>
        <dbReference type="ARBA" id="ARBA00030977"/>
    </source>
</evidence>
<evidence type="ECO:0000256" key="2">
    <source>
        <dbReference type="ARBA" id="ARBA00004886"/>
    </source>
</evidence>
<dbReference type="InterPro" id="IPR054733">
    <property type="entry name" value="PqqF_C_3"/>
</dbReference>
<comment type="function">
    <text evidence="11">Required for coenzyme pyrroloquinoline quinone (PQQ) biosynthesis. It is thought that this protein is a protease that cleaves peptides bond in a small peptide (gene pqqA), providing the glutamate and tyrosine residues which are necessary for the synthesis of PQQ.</text>
</comment>
<comment type="caution">
    <text evidence="17">The sequence shown here is derived from an EMBL/GenBank/DDBJ whole genome shotgun (WGS) entry which is preliminary data.</text>
</comment>
<feature type="domain" description="Peptidase M16 N-terminal" evidence="13">
    <location>
        <begin position="15"/>
        <end position="139"/>
    </location>
</feature>
<keyword evidence="7" id="KW-0378">Hydrolase</keyword>
<evidence type="ECO:0000256" key="8">
    <source>
        <dbReference type="ARBA" id="ARBA00022833"/>
    </source>
</evidence>
<dbReference type="GO" id="GO:0004222">
    <property type="term" value="F:metalloendopeptidase activity"/>
    <property type="evidence" value="ECO:0007669"/>
    <property type="project" value="InterPro"/>
</dbReference>
<comment type="pathway">
    <text evidence="2">Cofactor biosynthesis; pyrroloquinoline quinone biosynthesis.</text>
</comment>
<evidence type="ECO:0000256" key="4">
    <source>
        <dbReference type="ARBA" id="ARBA00015088"/>
    </source>
</evidence>
<keyword evidence="5" id="KW-0645">Protease</keyword>
<dbReference type="Proteomes" id="UP000248196">
    <property type="component" value="Unassembled WGS sequence"/>
</dbReference>
<dbReference type="PROSITE" id="PS00143">
    <property type="entry name" value="INSULINASE"/>
    <property type="match status" value="1"/>
</dbReference>
<dbReference type="Gene3D" id="3.30.830.10">
    <property type="entry name" value="Metalloenzyme, LuxS/M16 peptidase-like"/>
    <property type="match status" value="2"/>
</dbReference>
<evidence type="ECO:0000259" key="15">
    <source>
        <dbReference type="Pfam" id="PF22455"/>
    </source>
</evidence>
<evidence type="ECO:0000256" key="5">
    <source>
        <dbReference type="ARBA" id="ARBA00022670"/>
    </source>
</evidence>
<proteinExistence type="inferred from homology"/>
<evidence type="ECO:0000256" key="11">
    <source>
        <dbReference type="ARBA" id="ARBA00024932"/>
    </source>
</evidence>
<dbReference type="UniPathway" id="UPA00539"/>
<organism evidence="17 18">
    <name type="scientific">Serratia plymuthica</name>
    <dbReference type="NCBI Taxonomy" id="82996"/>
    <lineage>
        <taxon>Bacteria</taxon>
        <taxon>Pseudomonadati</taxon>
        <taxon>Pseudomonadota</taxon>
        <taxon>Gammaproteobacteria</taxon>
        <taxon>Enterobacterales</taxon>
        <taxon>Yersiniaceae</taxon>
        <taxon>Serratia</taxon>
    </lineage>
</organism>
<dbReference type="InterPro" id="IPR011765">
    <property type="entry name" value="Pept_M16_N"/>
</dbReference>
<dbReference type="InterPro" id="IPR050626">
    <property type="entry name" value="Peptidase_M16"/>
</dbReference>
<dbReference type="InterPro" id="IPR011844">
    <property type="entry name" value="PQQ_synth_PqqF"/>
</dbReference>
<evidence type="ECO:0000256" key="1">
    <source>
        <dbReference type="ARBA" id="ARBA00001947"/>
    </source>
</evidence>
<evidence type="ECO:0000313" key="18">
    <source>
        <dbReference type="Proteomes" id="UP000248196"/>
    </source>
</evidence>
<dbReference type="Pfam" id="PF22455">
    <property type="entry name" value="PqqF_C_3"/>
    <property type="match status" value="1"/>
</dbReference>
<protein>
    <recommendedName>
        <fullName evidence="4">Coenzyme PQQ synthesis protein F</fullName>
    </recommendedName>
    <alternativeName>
        <fullName evidence="12">Pyrroloquinoline quinone biosynthesis protein F</fullName>
    </alternativeName>
</protein>
<feature type="domain" description="Coenzyme PQQ synthesis protein F N-terminal lobe" evidence="14">
    <location>
        <begin position="243"/>
        <end position="391"/>
    </location>
</feature>
<dbReference type="EMBL" id="PESE01000001">
    <property type="protein sequence ID" value="PYD40015.1"/>
    <property type="molecule type" value="Genomic_DNA"/>
</dbReference>
<dbReference type="AlphaFoldDB" id="A0A318P5P0"/>
<evidence type="ECO:0000259" key="14">
    <source>
        <dbReference type="Pfam" id="PF22454"/>
    </source>
</evidence>
<name>A0A318P5P0_SERPL</name>
<keyword evidence="6" id="KW-0479">Metal-binding</keyword>
<sequence>MGRHAASVRLGNGLRVNLISDPAATRAAALMQVDAGSYHEPLAWPGLAHLLEHMLFRGSERFQAREGLMNWVPSQGGRLNATTHATRTFFFFEIGPEQFDAGIDRLIDMLIAPLLATDALDQEADIIDAEYQLLRTEGETLCEAAQQQAFDGIAAMHRFHIGSRAGFGEDMAVLRSALQQFHQRHYNAANMTLWLQGPQSPDQLRAMAEEYGARIAKGIRHPLSAVSHTVPIGDRTLDLPGAPQLRLTFALNKQPAIQRQWLRLLACLLLDEAPGGLMAWLRAEEYSDAVRLIHATCGEGCSLLTLAFTVIQGTTAEAAAIETALFSWLEQLAGLTGRQLEHYSRLANRAFDRLAPLDQLRANAFGLPPVQATDHWAEQIAMLASASMSRLSVRPDAGGEVTEYRGLPLKLTLFHPESPPPATVRFTFFPVDVASPHSATPPVGRAPLKHLPNDEGSPVLLLRPAPNVLFEEQRGYLLQSALRTLAAELAHQDGHLSVERHQGVWVLQLAGEDALMCRAITAINRRLAAISPAMQRDATRAGQRAQAREHGDIAIRRLLAQLPTALSAGLTPDPVSWQATLVGGNEVLRQRLAHLLNDFPEPIVPAGEYRIRTPAERVALAESGDENARLVFYPLPETSAAARWALQLLAQLYASRYFQRLRVDQNIGYVAHCAYYRCVDVEGIFFALQSPKYTVAQMDHYTAAFLQQMKLELAQISDGELAAARNILLRKHSRGSDPGFQYARENALENNPLPEYLEQLSRDALSFWHRRIFASF</sequence>
<evidence type="ECO:0000313" key="17">
    <source>
        <dbReference type="EMBL" id="PYD40015.1"/>
    </source>
</evidence>
<keyword evidence="8" id="KW-0862">Zinc</keyword>
<dbReference type="Pfam" id="PF22456">
    <property type="entry name" value="PqqF-like_C_4"/>
    <property type="match status" value="1"/>
</dbReference>
<dbReference type="Pfam" id="PF00675">
    <property type="entry name" value="Peptidase_M16"/>
    <property type="match status" value="1"/>
</dbReference>
<comment type="similarity">
    <text evidence="3">Belongs to the peptidase M16 family.</text>
</comment>
<evidence type="ECO:0000256" key="6">
    <source>
        <dbReference type="ARBA" id="ARBA00022723"/>
    </source>
</evidence>
<dbReference type="OrthoDB" id="9811314at2"/>
<dbReference type="SUPFAM" id="SSF63411">
    <property type="entry name" value="LuxS/MPP-like metallohydrolase"/>
    <property type="match status" value="2"/>
</dbReference>
<dbReference type="Pfam" id="PF22454">
    <property type="entry name" value="PQQ_syn_pqqF_N_2"/>
    <property type="match status" value="1"/>
</dbReference>
<evidence type="ECO:0000256" key="7">
    <source>
        <dbReference type="ARBA" id="ARBA00022801"/>
    </source>
</evidence>
<dbReference type="GO" id="GO:0006508">
    <property type="term" value="P:proteolysis"/>
    <property type="evidence" value="ECO:0007669"/>
    <property type="project" value="UniProtKB-KW"/>
</dbReference>
<accession>A0A318P5P0</accession>
<dbReference type="InterPro" id="IPR054740">
    <property type="entry name" value="PqqF_N_2"/>
</dbReference>
<keyword evidence="10" id="KW-0482">Metalloprotease</keyword>
<evidence type="ECO:0000256" key="3">
    <source>
        <dbReference type="ARBA" id="ARBA00007261"/>
    </source>
</evidence>
<dbReference type="PANTHER" id="PTHR43690:SF18">
    <property type="entry name" value="INSULIN-DEGRADING ENZYME-RELATED"/>
    <property type="match status" value="1"/>
</dbReference>
<evidence type="ECO:0000256" key="9">
    <source>
        <dbReference type="ARBA" id="ARBA00022905"/>
    </source>
</evidence>
<feature type="domain" description="Coenzyme PQQ synthesis protein F C-terminal lobe" evidence="15">
    <location>
        <begin position="477"/>
        <end position="579"/>
    </location>
</feature>
<dbReference type="InterPro" id="IPR054734">
    <property type="entry name" value="PqqF-like_C_4"/>
</dbReference>
<comment type="cofactor">
    <cofactor evidence="1">
        <name>Zn(2+)</name>
        <dbReference type="ChEBI" id="CHEBI:29105"/>
    </cofactor>
</comment>
<dbReference type="GO" id="GO:0018189">
    <property type="term" value="P:pyrroloquinoline quinone biosynthetic process"/>
    <property type="evidence" value="ECO:0007669"/>
    <property type="project" value="UniProtKB-UniPathway"/>
</dbReference>
<reference evidence="17 18" key="1">
    <citation type="submission" date="2017-11" db="EMBL/GenBank/DDBJ databases">
        <title>Genome sequence of the oocydin A producing rhizobacterium Serratia plymuthica 4Rx5.</title>
        <authorList>
            <person name="Matilla M.A."/>
            <person name="Udaondo Z."/>
            <person name="Salmond G.P.C."/>
        </authorList>
    </citation>
    <scope>NUCLEOTIDE SEQUENCE [LARGE SCALE GENOMIC DNA]</scope>
    <source>
        <strain evidence="17 18">4Rx5</strain>
    </source>
</reference>
<gene>
    <name evidence="17" type="primary">pqqF</name>
    <name evidence="17" type="ORF">CT690_01635</name>
</gene>
<keyword evidence="9" id="KW-0884">PQQ biosynthesis</keyword>
<evidence type="ECO:0000259" key="16">
    <source>
        <dbReference type="Pfam" id="PF22456"/>
    </source>
</evidence>
<dbReference type="PANTHER" id="PTHR43690">
    <property type="entry name" value="NARDILYSIN"/>
    <property type="match status" value="1"/>
</dbReference>
<dbReference type="InterPro" id="IPR011249">
    <property type="entry name" value="Metalloenz_LuxS/M16"/>
</dbReference>
<dbReference type="RefSeq" id="WP_004944480.1">
    <property type="nucleotide sequence ID" value="NZ_JBJVNY010000001.1"/>
</dbReference>
<evidence type="ECO:0000256" key="10">
    <source>
        <dbReference type="ARBA" id="ARBA00023049"/>
    </source>
</evidence>
<dbReference type="NCBIfam" id="TIGR02110">
    <property type="entry name" value="PQQ_syn_pqqF"/>
    <property type="match status" value="1"/>
</dbReference>
<dbReference type="InterPro" id="IPR001431">
    <property type="entry name" value="Pept_M16_Zn_BS"/>
</dbReference>
<dbReference type="GO" id="GO:0008270">
    <property type="term" value="F:zinc ion binding"/>
    <property type="evidence" value="ECO:0007669"/>
    <property type="project" value="InterPro"/>
</dbReference>
<evidence type="ECO:0000259" key="13">
    <source>
        <dbReference type="Pfam" id="PF00675"/>
    </source>
</evidence>